<evidence type="ECO:0000256" key="3">
    <source>
        <dbReference type="ARBA" id="ARBA00022692"/>
    </source>
</evidence>
<evidence type="ECO:0000313" key="10">
    <source>
        <dbReference type="Proteomes" id="UP001200642"/>
    </source>
</evidence>
<dbReference type="PANTHER" id="PTHR30572:SF18">
    <property type="entry name" value="ABC-TYPE MACROLIDE FAMILY EXPORT SYSTEM PERMEASE COMPONENT 2"/>
    <property type="match status" value="1"/>
</dbReference>
<evidence type="ECO:0000313" key="9">
    <source>
        <dbReference type="EMBL" id="MCG2460082.1"/>
    </source>
</evidence>
<feature type="domain" description="ABC3 transporter permease C-terminal" evidence="7">
    <location>
        <begin position="289"/>
        <end position="405"/>
    </location>
</feature>
<evidence type="ECO:0000256" key="5">
    <source>
        <dbReference type="ARBA" id="ARBA00023136"/>
    </source>
</evidence>
<keyword evidence="4 6" id="KW-1133">Transmembrane helix</keyword>
<dbReference type="RefSeq" id="WP_317901222.1">
    <property type="nucleotide sequence ID" value="NZ_JAIRBC010000005.1"/>
</dbReference>
<evidence type="ECO:0000256" key="2">
    <source>
        <dbReference type="ARBA" id="ARBA00022475"/>
    </source>
</evidence>
<proteinExistence type="predicted"/>
<dbReference type="GO" id="GO:0005886">
    <property type="term" value="C:plasma membrane"/>
    <property type="evidence" value="ECO:0007669"/>
    <property type="project" value="UniProtKB-SubCell"/>
</dbReference>
<dbReference type="InterPro" id="IPR025857">
    <property type="entry name" value="MacB_PCD"/>
</dbReference>
<protein>
    <submittedName>
        <fullName evidence="9">ABC transporter permease</fullName>
    </submittedName>
</protein>
<evidence type="ECO:0000259" key="8">
    <source>
        <dbReference type="Pfam" id="PF12704"/>
    </source>
</evidence>
<comment type="caution">
    <text evidence="9">The sequence shown here is derived from an EMBL/GenBank/DDBJ whole genome shotgun (WGS) entry which is preliminary data.</text>
</comment>
<reference evidence="9" key="1">
    <citation type="submission" date="2023-02" db="EMBL/GenBank/DDBJ databases">
        <title>Genome of Flavobacteriaceae gen. nov. sp. strain F89.</title>
        <authorList>
            <person name="Wang Y."/>
        </authorList>
    </citation>
    <scope>NUCLEOTIDE SEQUENCE</scope>
    <source>
        <strain evidence="9">F89</strain>
    </source>
</reference>
<name>A0AAE3JRY1_9FLAO</name>
<dbReference type="EMBL" id="JAIRBC010000005">
    <property type="protein sequence ID" value="MCG2460082.1"/>
    <property type="molecule type" value="Genomic_DNA"/>
</dbReference>
<keyword evidence="2" id="KW-1003">Cell membrane</keyword>
<dbReference type="Pfam" id="PF02687">
    <property type="entry name" value="FtsX"/>
    <property type="match status" value="2"/>
</dbReference>
<keyword evidence="5 6" id="KW-0472">Membrane</keyword>
<dbReference type="Pfam" id="PF12704">
    <property type="entry name" value="MacB_PCD"/>
    <property type="match status" value="2"/>
</dbReference>
<feature type="transmembrane region" description="Helical" evidence="6">
    <location>
        <begin position="21"/>
        <end position="42"/>
    </location>
</feature>
<feature type="transmembrane region" description="Helical" evidence="6">
    <location>
        <begin position="283"/>
        <end position="309"/>
    </location>
</feature>
<feature type="transmembrane region" description="Helical" evidence="6">
    <location>
        <begin position="766"/>
        <end position="784"/>
    </location>
</feature>
<dbReference type="PANTHER" id="PTHR30572">
    <property type="entry name" value="MEMBRANE COMPONENT OF TRANSPORTER-RELATED"/>
    <property type="match status" value="1"/>
</dbReference>
<feature type="domain" description="ABC3 transporter permease C-terminal" evidence="7">
    <location>
        <begin position="684"/>
        <end position="794"/>
    </location>
</feature>
<evidence type="ECO:0000256" key="4">
    <source>
        <dbReference type="ARBA" id="ARBA00022989"/>
    </source>
</evidence>
<feature type="transmembrane region" description="Helical" evidence="6">
    <location>
        <begin position="376"/>
        <end position="407"/>
    </location>
</feature>
<feature type="transmembrane region" description="Helical" evidence="6">
    <location>
        <begin position="427"/>
        <end position="446"/>
    </location>
</feature>
<evidence type="ECO:0000259" key="7">
    <source>
        <dbReference type="Pfam" id="PF02687"/>
    </source>
</evidence>
<dbReference type="InterPro" id="IPR003838">
    <property type="entry name" value="ABC3_permease_C"/>
</dbReference>
<feature type="transmembrane region" description="Helical" evidence="6">
    <location>
        <begin position="724"/>
        <end position="746"/>
    </location>
</feature>
<keyword evidence="3 6" id="KW-0812">Transmembrane</keyword>
<feature type="transmembrane region" description="Helical" evidence="6">
    <location>
        <begin position="684"/>
        <end position="703"/>
    </location>
</feature>
<gene>
    <name evidence="9" type="ORF">K8352_04940</name>
</gene>
<keyword evidence="10" id="KW-1185">Reference proteome</keyword>
<feature type="transmembrane region" description="Helical" evidence="6">
    <location>
        <begin position="330"/>
        <end position="356"/>
    </location>
</feature>
<sequence>MLKNYFKIAWRNLFKNPLYSVVSIGGLFVGITFSLLIGGYVWQEFQVNEGLNNVDNQYILTSDWKNPNMGIDFTSLAPLSKALKDNYPTLIENYYRLDGINVIISNKNDHFRESVQIWDSTLIAMYGFKMLYGNPKTALLNPNAIVLSAEKAQKYFGRTNVVNETLSIENFSGERKDFLVTGVLKKIPKNLVTNLSDNYVNEIFLPQGSLSFFGRDQWEDWSYNIIPSYVELKNGIGPTDLTIPIQQLIKKNADQRISENLKVNVVPLKEFYLEKDNHLVKRMLYTLSFVGLFILLMAIINFINISVAHSSKRMMEIGVRKVMGGRKTQLVYQFLTESIVFVFIATFLALLCYPLAKPWFGQLIGKQIPELSSFPMYFIGIPLLIILIVGFLAGIYPAMVLASLNAVESLKGRFKKVTTSIVISKSLIGFQFIVALTVLITTAIISQQVDYFFGNSLGYNKQYVISASVPRDWSPEGVEKMETIRNEFAAMKEVNEVSLSYEIPNGNFGFQLPIHRFNDTRKNEVPMQSLVADSHYLDTYQIPLAAGTFFRDDMQVRDKVVINEKAQRLLGWESSEKAIGQYIKIPEDTISYMVIGVIKDFHFGSMADNIEPQVIFNPKTIPNFRYLSFKLRPGNVESSIKAVRTKWSSLLPNTPFEYIFIDDTLKKLYSNELQLKNAAYTSCWLSLIIVLLGVFGLVSMSINKRIKEIGIRKVLGASLQNISFLFIREFVSVFMVAILIACPVAYALSKMWLHNYAYQIEIAPKTFIWSVLLVTGIILALIVMQTKKASNRNPAKNLRTE</sequence>
<dbReference type="AlphaFoldDB" id="A0AAE3JRY1"/>
<feature type="domain" description="MacB-like periplasmic core" evidence="8">
    <location>
        <begin position="453"/>
        <end position="634"/>
    </location>
</feature>
<dbReference type="Proteomes" id="UP001200642">
    <property type="component" value="Unassembled WGS sequence"/>
</dbReference>
<evidence type="ECO:0000256" key="1">
    <source>
        <dbReference type="ARBA" id="ARBA00004651"/>
    </source>
</evidence>
<comment type="subcellular location">
    <subcellularLocation>
        <location evidence="1">Cell membrane</location>
        <topology evidence="1">Multi-pass membrane protein</topology>
    </subcellularLocation>
</comment>
<dbReference type="InterPro" id="IPR050250">
    <property type="entry name" value="Macrolide_Exporter_MacB"/>
</dbReference>
<organism evidence="9 10">
    <name type="scientific">Cerina litoralis</name>
    <dbReference type="NCBI Taxonomy" id="2874477"/>
    <lineage>
        <taxon>Bacteria</taxon>
        <taxon>Pseudomonadati</taxon>
        <taxon>Bacteroidota</taxon>
        <taxon>Flavobacteriia</taxon>
        <taxon>Flavobacteriales</taxon>
        <taxon>Flavobacteriaceae</taxon>
        <taxon>Cerina</taxon>
    </lineage>
</organism>
<evidence type="ECO:0000256" key="6">
    <source>
        <dbReference type="SAM" id="Phobius"/>
    </source>
</evidence>
<dbReference type="GO" id="GO:0022857">
    <property type="term" value="F:transmembrane transporter activity"/>
    <property type="evidence" value="ECO:0007669"/>
    <property type="project" value="TreeGrafter"/>
</dbReference>
<accession>A0AAE3JRY1</accession>
<feature type="domain" description="MacB-like periplasmic core" evidence="8">
    <location>
        <begin position="20"/>
        <end position="234"/>
    </location>
</feature>